<gene>
    <name evidence="1" type="ORF">WNY57_11110</name>
</gene>
<sequence length="234" mass="25959">MIDQKKILAIIPARGGSKRLPRKNILPIAGKPLIQWTIEASLDSKYIDSTFVSTDCSEIAETAKSCGAQVPYLRSDILSNDTATSMDVVLDAIDNYERSGQVFDFVLLLQPTSPLRTTGDIDGAIEMFQSKSADAVVSVTECEHSPLWSNTLPSDFSLSNFIPDSVLKQRSQDLPKYYRLNGAIYLFNVKHVKEGISYLSLPRSFAYAMDKSHSIDIDDNFDFSVAEAFLMNAK</sequence>
<accession>A0ABU9TGZ9</accession>
<dbReference type="SUPFAM" id="SSF53448">
    <property type="entry name" value="Nucleotide-diphospho-sugar transferases"/>
    <property type="match status" value="1"/>
</dbReference>
<dbReference type="CDD" id="cd02513">
    <property type="entry name" value="CMP-NeuAc_Synthase"/>
    <property type="match status" value="1"/>
</dbReference>
<dbReference type="InterPro" id="IPR003329">
    <property type="entry name" value="Cytidylyl_trans"/>
</dbReference>
<dbReference type="Proteomes" id="UP001457661">
    <property type="component" value="Unassembled WGS sequence"/>
</dbReference>
<dbReference type="PANTHER" id="PTHR21485">
    <property type="entry name" value="HAD SUPERFAMILY MEMBERS CMAS AND KDSC"/>
    <property type="match status" value="1"/>
</dbReference>
<proteinExistence type="predicted"/>
<keyword evidence="2" id="KW-1185">Reference proteome</keyword>
<comment type="caution">
    <text evidence="1">The sequence shown here is derived from an EMBL/GenBank/DDBJ whole genome shotgun (WGS) entry which is preliminary data.</text>
</comment>
<keyword evidence="1" id="KW-0808">Transferase</keyword>
<dbReference type="PANTHER" id="PTHR21485:SF6">
    <property type="entry name" value="N-ACYLNEURAMINATE CYTIDYLYLTRANSFERASE-RELATED"/>
    <property type="match status" value="1"/>
</dbReference>
<dbReference type="InterPro" id="IPR050793">
    <property type="entry name" value="CMP-NeuNAc_synthase"/>
</dbReference>
<reference evidence="1 2" key="1">
    <citation type="submission" date="2024-03" db="EMBL/GenBank/DDBJ databases">
        <title>Community enrichment and isolation of bacterial strains for fucoidan degradation.</title>
        <authorList>
            <person name="Sichert A."/>
        </authorList>
    </citation>
    <scope>NUCLEOTIDE SEQUENCE [LARGE SCALE GENOMIC DNA]</scope>
    <source>
        <strain evidence="1 2">AS26</strain>
    </source>
</reference>
<protein>
    <submittedName>
        <fullName evidence="1">Acylneuraminate cytidylyltransferase family protein</fullName>
        <ecNumber evidence="1">2.7.7.-</ecNumber>
    </submittedName>
</protein>
<dbReference type="InterPro" id="IPR029044">
    <property type="entry name" value="Nucleotide-diphossugar_trans"/>
</dbReference>
<name>A0ABU9TGZ9_9GAMM</name>
<organism evidence="1 2">
    <name type="scientific">Pseudoalteromonas arctica</name>
    <dbReference type="NCBI Taxonomy" id="394751"/>
    <lineage>
        <taxon>Bacteria</taxon>
        <taxon>Pseudomonadati</taxon>
        <taxon>Pseudomonadota</taxon>
        <taxon>Gammaproteobacteria</taxon>
        <taxon>Alteromonadales</taxon>
        <taxon>Pseudoalteromonadaceae</taxon>
        <taxon>Pseudoalteromonas</taxon>
    </lineage>
</organism>
<dbReference type="Gene3D" id="3.90.550.10">
    <property type="entry name" value="Spore Coat Polysaccharide Biosynthesis Protein SpsA, Chain A"/>
    <property type="match status" value="1"/>
</dbReference>
<dbReference type="EC" id="2.7.7.-" evidence="1"/>
<evidence type="ECO:0000313" key="1">
    <source>
        <dbReference type="EMBL" id="MEM5532980.1"/>
    </source>
</evidence>
<dbReference type="RefSeq" id="WP_342879741.1">
    <property type="nucleotide sequence ID" value="NZ_JBBMQX010000007.1"/>
</dbReference>
<evidence type="ECO:0000313" key="2">
    <source>
        <dbReference type="Proteomes" id="UP001457661"/>
    </source>
</evidence>
<dbReference type="EMBL" id="JBBMQX010000007">
    <property type="protein sequence ID" value="MEM5532980.1"/>
    <property type="molecule type" value="Genomic_DNA"/>
</dbReference>
<dbReference type="GO" id="GO:0016779">
    <property type="term" value="F:nucleotidyltransferase activity"/>
    <property type="evidence" value="ECO:0007669"/>
    <property type="project" value="UniProtKB-KW"/>
</dbReference>
<keyword evidence="1" id="KW-0548">Nucleotidyltransferase</keyword>
<dbReference type="Pfam" id="PF02348">
    <property type="entry name" value="CTP_transf_3"/>
    <property type="match status" value="1"/>
</dbReference>